<dbReference type="Gene3D" id="1.25.40.90">
    <property type="match status" value="1"/>
</dbReference>
<evidence type="ECO:0000259" key="1">
    <source>
        <dbReference type="PROSITE" id="PS50942"/>
    </source>
</evidence>
<dbReference type="GO" id="GO:0005886">
    <property type="term" value="C:plasma membrane"/>
    <property type="evidence" value="ECO:0007669"/>
    <property type="project" value="TreeGrafter"/>
</dbReference>
<dbReference type="GO" id="GO:0030276">
    <property type="term" value="F:clathrin binding"/>
    <property type="evidence" value="ECO:0007669"/>
    <property type="project" value="TreeGrafter"/>
</dbReference>
<dbReference type="AlphaFoldDB" id="A0A8C4NDT2"/>
<dbReference type="PANTHER" id="PTHR12276:SF50">
    <property type="entry name" value="EPSIN-2"/>
    <property type="match status" value="1"/>
</dbReference>
<dbReference type="PROSITE" id="PS50942">
    <property type="entry name" value="ENTH"/>
    <property type="match status" value="1"/>
</dbReference>
<dbReference type="InterPro" id="IPR008942">
    <property type="entry name" value="ENTH_VHS"/>
</dbReference>
<dbReference type="GeneTree" id="ENSGT00940000158217"/>
<sequence length="88" mass="10099">MLRSWRHSLPLANIVNNYSEAEIKVREATSNDPWGPSSSIMAEIAELTHNSVAFVEVMAMVWKRLSDSGRNWRHVYKSLWRSDSPLNA</sequence>
<evidence type="ECO:0000313" key="2">
    <source>
        <dbReference type="Ensembl" id="ENSEBUP00000005391.1"/>
    </source>
</evidence>
<accession>A0A8C4NDT2</accession>
<reference evidence="2" key="2">
    <citation type="submission" date="2025-09" db="UniProtKB">
        <authorList>
            <consortium name="Ensembl"/>
        </authorList>
    </citation>
    <scope>IDENTIFICATION</scope>
</reference>
<dbReference type="GO" id="GO:0006897">
    <property type="term" value="P:endocytosis"/>
    <property type="evidence" value="ECO:0007669"/>
    <property type="project" value="TreeGrafter"/>
</dbReference>
<keyword evidence="3" id="KW-1185">Reference proteome</keyword>
<dbReference type="GO" id="GO:0005768">
    <property type="term" value="C:endosome"/>
    <property type="evidence" value="ECO:0007669"/>
    <property type="project" value="TreeGrafter"/>
</dbReference>
<dbReference type="Ensembl" id="ENSEBUT00000005829.1">
    <property type="protein sequence ID" value="ENSEBUP00000005391.1"/>
    <property type="gene ID" value="ENSEBUG00000003647.1"/>
</dbReference>
<organism evidence="2 3">
    <name type="scientific">Eptatretus burgeri</name>
    <name type="common">Inshore hagfish</name>
    <dbReference type="NCBI Taxonomy" id="7764"/>
    <lineage>
        <taxon>Eukaryota</taxon>
        <taxon>Metazoa</taxon>
        <taxon>Chordata</taxon>
        <taxon>Craniata</taxon>
        <taxon>Vertebrata</taxon>
        <taxon>Cyclostomata</taxon>
        <taxon>Myxini</taxon>
        <taxon>Myxiniformes</taxon>
        <taxon>Myxinidae</taxon>
        <taxon>Eptatretinae</taxon>
        <taxon>Eptatretus</taxon>
    </lineage>
</organism>
<evidence type="ECO:0000313" key="3">
    <source>
        <dbReference type="Proteomes" id="UP000694388"/>
    </source>
</evidence>
<proteinExistence type="predicted"/>
<feature type="domain" description="ENTH" evidence="1">
    <location>
        <begin position="13"/>
        <end position="88"/>
    </location>
</feature>
<dbReference type="SMART" id="SM00273">
    <property type="entry name" value="ENTH"/>
    <property type="match status" value="1"/>
</dbReference>
<dbReference type="Proteomes" id="UP000694388">
    <property type="component" value="Unplaced"/>
</dbReference>
<dbReference type="PANTHER" id="PTHR12276">
    <property type="entry name" value="EPSIN/ENT-RELATED"/>
    <property type="match status" value="1"/>
</dbReference>
<name>A0A8C4NDT2_EPTBU</name>
<protein>
    <submittedName>
        <fullName evidence="2">Epsin 3b</fullName>
    </submittedName>
</protein>
<dbReference type="GO" id="GO:0030125">
    <property type="term" value="C:clathrin vesicle coat"/>
    <property type="evidence" value="ECO:0007669"/>
    <property type="project" value="TreeGrafter"/>
</dbReference>
<dbReference type="Pfam" id="PF01417">
    <property type="entry name" value="ENTH"/>
    <property type="match status" value="1"/>
</dbReference>
<dbReference type="InterPro" id="IPR013809">
    <property type="entry name" value="ENTH"/>
</dbReference>
<dbReference type="SUPFAM" id="SSF48464">
    <property type="entry name" value="ENTH/VHS domain"/>
    <property type="match status" value="1"/>
</dbReference>
<dbReference type="GO" id="GO:0005543">
    <property type="term" value="F:phospholipid binding"/>
    <property type="evidence" value="ECO:0007669"/>
    <property type="project" value="TreeGrafter"/>
</dbReference>
<reference evidence="2" key="1">
    <citation type="submission" date="2025-08" db="UniProtKB">
        <authorList>
            <consortium name="Ensembl"/>
        </authorList>
    </citation>
    <scope>IDENTIFICATION</scope>
</reference>